<comment type="caution">
    <text evidence="2">The sequence shown here is derived from an EMBL/GenBank/DDBJ whole genome shotgun (WGS) entry which is preliminary data.</text>
</comment>
<name>A0A2G5SP84_9PELO</name>
<keyword evidence="3" id="KW-1185">Reference proteome</keyword>
<accession>A0A2G5SP84</accession>
<keyword evidence="1" id="KW-0732">Signal</keyword>
<dbReference type="OrthoDB" id="5771769at2759"/>
<gene>
    <name evidence="2" type="primary">Cni-nhr-33</name>
    <name evidence="2" type="synonym">Cnig_chr_X.g23211</name>
    <name evidence="2" type="ORF">B9Z55_023211</name>
</gene>
<dbReference type="AlphaFoldDB" id="A0A2G5SP84"/>
<feature type="chain" id="PRO_5013620002" evidence="1">
    <location>
        <begin position="20"/>
        <end position="173"/>
    </location>
</feature>
<organism evidence="2 3">
    <name type="scientific">Caenorhabditis nigoni</name>
    <dbReference type="NCBI Taxonomy" id="1611254"/>
    <lineage>
        <taxon>Eukaryota</taxon>
        <taxon>Metazoa</taxon>
        <taxon>Ecdysozoa</taxon>
        <taxon>Nematoda</taxon>
        <taxon>Chromadorea</taxon>
        <taxon>Rhabditida</taxon>
        <taxon>Rhabditina</taxon>
        <taxon>Rhabditomorpha</taxon>
        <taxon>Rhabditoidea</taxon>
        <taxon>Rhabditidae</taxon>
        <taxon>Peloderinae</taxon>
        <taxon>Caenorhabditis</taxon>
    </lineage>
</organism>
<proteinExistence type="predicted"/>
<evidence type="ECO:0000256" key="1">
    <source>
        <dbReference type="SAM" id="SignalP"/>
    </source>
</evidence>
<evidence type="ECO:0000313" key="3">
    <source>
        <dbReference type="Proteomes" id="UP000230233"/>
    </source>
</evidence>
<protein>
    <submittedName>
        <fullName evidence="2">Uncharacterized protein</fullName>
    </submittedName>
</protein>
<evidence type="ECO:0000313" key="2">
    <source>
        <dbReference type="EMBL" id="PIC16691.1"/>
    </source>
</evidence>
<feature type="signal peptide" evidence="1">
    <location>
        <begin position="1"/>
        <end position="19"/>
    </location>
</feature>
<dbReference type="EMBL" id="PDUG01000006">
    <property type="protein sequence ID" value="PIC16691.1"/>
    <property type="molecule type" value="Genomic_DNA"/>
</dbReference>
<sequence length="173" mass="20009">MKNCLFSLFFLFRVDLILVANEKRRRDSYHFCSCLLIPSANFGFLSFHDSENSRMFSPHSFPDHIIRPIPQYSPGMVIQPIQQIPENTSQGSTPQGITPQADTVEEREDCKICYQIADGVHFGVASCSSTATKRFHRKEEECREHVSGLIVYTERRFLVERCFQERQGRIIDT</sequence>
<reference evidence="3" key="1">
    <citation type="submission" date="2017-10" db="EMBL/GenBank/DDBJ databases">
        <title>Rapid genome shrinkage in a self-fertile nematode reveals novel sperm competition proteins.</title>
        <authorList>
            <person name="Yin D."/>
            <person name="Schwarz E.M."/>
            <person name="Thomas C.G."/>
            <person name="Felde R.L."/>
            <person name="Korf I.F."/>
            <person name="Cutter A.D."/>
            <person name="Schartner C.M."/>
            <person name="Ralston E.J."/>
            <person name="Meyer B.J."/>
            <person name="Haag E.S."/>
        </authorList>
    </citation>
    <scope>NUCLEOTIDE SEQUENCE [LARGE SCALE GENOMIC DNA]</scope>
    <source>
        <strain evidence="3">JU1422</strain>
    </source>
</reference>
<dbReference type="Proteomes" id="UP000230233">
    <property type="component" value="Chromosome X"/>
</dbReference>